<comment type="similarity">
    <text evidence="2">Belongs to the GerABKC lipoprotein family.</text>
</comment>
<dbReference type="PANTHER" id="PTHR35789">
    <property type="entry name" value="SPORE GERMINATION PROTEIN B3"/>
    <property type="match status" value="1"/>
</dbReference>
<keyword evidence="11" id="KW-1185">Reference proteome</keyword>
<sequence length="381" mass="43272">MKVFRSLLAVLMLSTLLTGCWGLREIEHMIYINSVGVDYKDGKVILYAQLVSFINIAKKEAGAQAEREVISIAKAEGETFDQAGFNLYATAQQQIAWSHVKTLLFSEAALNEKVISQVLDVWDRYYEFRYTNWVFATKDPIESIFYATPVQNISVIYSRLNAPNEVYSQSSDIEPIYLFDFIRTWNEKSQTMKLPFLKVTSNWTENKKVSPKLEVNGVGFLHNSSYKGFMPKDKIRGLRWINTNTKRTSLPVKADNAPAAVIVMEDVKSSIIPTIKEGKAVFRIKVSTQGNIPQLTQNLTQKKLEQLAVEEIKKEIKEAYLEGLAKGIDVFNLSEALFRSNPRQWHNLEQNGELDLEPGSLEEIEVNAQIFSGGISKIKRD</sequence>
<accession>A0A4Q9DLL5</accession>
<evidence type="ECO:0000256" key="6">
    <source>
        <dbReference type="ARBA" id="ARBA00023139"/>
    </source>
</evidence>
<dbReference type="NCBIfam" id="TIGR02887">
    <property type="entry name" value="spore_ger_x_C"/>
    <property type="match status" value="1"/>
</dbReference>
<evidence type="ECO:0000313" key="11">
    <source>
        <dbReference type="Proteomes" id="UP000293142"/>
    </source>
</evidence>
<proteinExistence type="inferred from homology"/>
<dbReference type="EMBL" id="SIRE01000019">
    <property type="protein sequence ID" value="TBL74635.1"/>
    <property type="molecule type" value="Genomic_DNA"/>
</dbReference>
<keyword evidence="6" id="KW-0564">Palmitate</keyword>
<keyword evidence="3" id="KW-0309">Germination</keyword>
<comment type="subcellular location">
    <subcellularLocation>
        <location evidence="1">Membrane</location>
        <topology evidence="1">Lipid-anchor</topology>
    </subcellularLocation>
</comment>
<dbReference type="Proteomes" id="UP000293142">
    <property type="component" value="Unassembled WGS sequence"/>
</dbReference>
<evidence type="ECO:0000256" key="1">
    <source>
        <dbReference type="ARBA" id="ARBA00004635"/>
    </source>
</evidence>
<dbReference type="Pfam" id="PF25198">
    <property type="entry name" value="Spore_GerAC_N"/>
    <property type="match status" value="1"/>
</dbReference>
<dbReference type="InterPro" id="IPR046953">
    <property type="entry name" value="Spore_GerAC-like_C"/>
</dbReference>
<evidence type="ECO:0000256" key="4">
    <source>
        <dbReference type="ARBA" id="ARBA00022729"/>
    </source>
</evidence>
<evidence type="ECO:0000256" key="2">
    <source>
        <dbReference type="ARBA" id="ARBA00007886"/>
    </source>
</evidence>
<keyword evidence="5" id="KW-0472">Membrane</keyword>
<dbReference type="PANTHER" id="PTHR35789:SF1">
    <property type="entry name" value="SPORE GERMINATION PROTEIN B3"/>
    <property type="match status" value="1"/>
</dbReference>
<evidence type="ECO:0000313" key="10">
    <source>
        <dbReference type="EMBL" id="TBL74635.1"/>
    </source>
</evidence>
<evidence type="ECO:0000259" key="8">
    <source>
        <dbReference type="Pfam" id="PF05504"/>
    </source>
</evidence>
<dbReference type="Pfam" id="PF05504">
    <property type="entry name" value="Spore_GerAC"/>
    <property type="match status" value="1"/>
</dbReference>
<evidence type="ECO:0000256" key="5">
    <source>
        <dbReference type="ARBA" id="ARBA00023136"/>
    </source>
</evidence>
<dbReference type="InterPro" id="IPR008844">
    <property type="entry name" value="Spore_GerAC-like"/>
</dbReference>
<dbReference type="GO" id="GO:0016020">
    <property type="term" value="C:membrane"/>
    <property type="evidence" value="ECO:0007669"/>
    <property type="project" value="UniProtKB-SubCell"/>
</dbReference>
<dbReference type="RefSeq" id="WP_131016220.1">
    <property type="nucleotide sequence ID" value="NZ_SIRE01000019.1"/>
</dbReference>
<protein>
    <submittedName>
        <fullName evidence="10">Ger(X)C family spore germination protein</fullName>
    </submittedName>
</protein>
<reference evidence="10 11" key="1">
    <citation type="submission" date="2019-02" db="EMBL/GenBank/DDBJ databases">
        <title>Paenibacillus sp. nov., isolated from surface-sterilized tissue of Thalictrum simplex L.</title>
        <authorList>
            <person name="Tuo L."/>
        </authorList>
    </citation>
    <scope>NUCLEOTIDE SEQUENCE [LARGE SCALE GENOMIC DNA]</scope>
    <source>
        <strain evidence="10 11">N2SHLJ1</strain>
    </source>
</reference>
<dbReference type="InterPro" id="IPR057336">
    <property type="entry name" value="GerAC_N"/>
</dbReference>
<evidence type="ECO:0000256" key="3">
    <source>
        <dbReference type="ARBA" id="ARBA00022544"/>
    </source>
</evidence>
<dbReference type="AlphaFoldDB" id="A0A4Q9DLL5"/>
<dbReference type="PROSITE" id="PS51257">
    <property type="entry name" value="PROKAR_LIPOPROTEIN"/>
    <property type="match status" value="1"/>
</dbReference>
<dbReference type="GO" id="GO:0009847">
    <property type="term" value="P:spore germination"/>
    <property type="evidence" value="ECO:0007669"/>
    <property type="project" value="InterPro"/>
</dbReference>
<keyword evidence="4" id="KW-0732">Signal</keyword>
<dbReference type="OrthoDB" id="2380468at2"/>
<dbReference type="InterPro" id="IPR038501">
    <property type="entry name" value="Spore_GerAC_C_sf"/>
</dbReference>
<organism evidence="10 11">
    <name type="scientific">Paenibacillus thalictri</name>
    <dbReference type="NCBI Taxonomy" id="2527873"/>
    <lineage>
        <taxon>Bacteria</taxon>
        <taxon>Bacillati</taxon>
        <taxon>Bacillota</taxon>
        <taxon>Bacilli</taxon>
        <taxon>Bacillales</taxon>
        <taxon>Paenibacillaceae</taxon>
        <taxon>Paenibacillus</taxon>
    </lineage>
</organism>
<evidence type="ECO:0000256" key="7">
    <source>
        <dbReference type="ARBA" id="ARBA00023288"/>
    </source>
</evidence>
<gene>
    <name evidence="10" type="ORF">EYB31_25290</name>
</gene>
<keyword evidence="7" id="KW-0449">Lipoprotein</keyword>
<feature type="domain" description="Spore germination protein N-terminal" evidence="9">
    <location>
        <begin position="24"/>
        <end position="198"/>
    </location>
</feature>
<feature type="domain" description="Spore germination GerAC-like C-terminal" evidence="8">
    <location>
        <begin position="217"/>
        <end position="351"/>
    </location>
</feature>
<name>A0A4Q9DLL5_9BACL</name>
<comment type="caution">
    <text evidence="10">The sequence shown here is derived from an EMBL/GenBank/DDBJ whole genome shotgun (WGS) entry which is preliminary data.</text>
</comment>
<dbReference type="Gene3D" id="3.30.300.210">
    <property type="entry name" value="Nutrient germinant receptor protein C, domain 3"/>
    <property type="match status" value="1"/>
</dbReference>
<evidence type="ECO:0000259" key="9">
    <source>
        <dbReference type="Pfam" id="PF25198"/>
    </source>
</evidence>